<dbReference type="Pfam" id="PF00005">
    <property type="entry name" value="ABC_tran"/>
    <property type="match status" value="1"/>
</dbReference>
<sequence length="259" mass="28339">MTDLLQATSLAKKFGDHEVIKDVSFSVPRGTVTAIVGPSGSGKTTLLRGLNALERPDSGIVQIADVSVDFAKIRASRRGRLGSADRALLRRYQAHSGMVFQGHNLFPHRTALQNVTEGPIVVQRVPAAEATENARALLAKVGLADHADKFPYQLSGGQQQRVGIARALALEPDLLLFDEPTSALDPELVGEVLDVIRQLAKEGRTMVLVTHEIRFARDVADEVLFIDGGLVVERGRPRDVLDHPKHERTQAFLRRLLEV</sequence>
<dbReference type="SMART" id="SM00382">
    <property type="entry name" value="AAA"/>
    <property type="match status" value="1"/>
</dbReference>
<evidence type="ECO:0000256" key="4">
    <source>
        <dbReference type="ARBA" id="ARBA00022741"/>
    </source>
</evidence>
<comment type="subcellular location">
    <subcellularLocation>
        <location evidence="1">Cell membrane</location>
        <topology evidence="1">Peripheral membrane protein</topology>
    </subcellularLocation>
</comment>
<reference evidence="8" key="1">
    <citation type="journal article" date="2014" name="Int. J. Syst. Evol. Microbiol.">
        <title>Complete genome sequence of Corynebacterium casei LMG S-19264T (=DSM 44701T), isolated from a smear-ripened cheese.</title>
        <authorList>
            <consortium name="US DOE Joint Genome Institute (JGI-PGF)"/>
            <person name="Walter F."/>
            <person name="Albersmeier A."/>
            <person name="Kalinowski J."/>
            <person name="Ruckert C."/>
        </authorList>
    </citation>
    <scope>NUCLEOTIDE SEQUENCE</scope>
    <source>
        <strain evidence="8">CGMCC 1.15085</strain>
    </source>
</reference>
<evidence type="ECO:0000256" key="1">
    <source>
        <dbReference type="ARBA" id="ARBA00004202"/>
    </source>
</evidence>
<dbReference type="InterPro" id="IPR027417">
    <property type="entry name" value="P-loop_NTPase"/>
</dbReference>
<evidence type="ECO:0000256" key="3">
    <source>
        <dbReference type="ARBA" id="ARBA00022475"/>
    </source>
</evidence>
<evidence type="ECO:0000259" key="7">
    <source>
        <dbReference type="PROSITE" id="PS50893"/>
    </source>
</evidence>
<keyword evidence="5 8" id="KW-0067">ATP-binding</keyword>
<keyword evidence="2" id="KW-0813">Transport</keyword>
<comment type="caution">
    <text evidence="8">The sequence shown here is derived from an EMBL/GenBank/DDBJ whole genome shotgun (WGS) entry which is preliminary data.</text>
</comment>
<dbReference type="GO" id="GO:0005524">
    <property type="term" value="F:ATP binding"/>
    <property type="evidence" value="ECO:0007669"/>
    <property type="project" value="UniProtKB-KW"/>
</dbReference>
<dbReference type="RefSeq" id="WP_188836269.1">
    <property type="nucleotide sequence ID" value="NZ_BMHI01000002.1"/>
</dbReference>
<reference evidence="8" key="2">
    <citation type="submission" date="2020-09" db="EMBL/GenBank/DDBJ databases">
        <authorList>
            <person name="Sun Q."/>
            <person name="Zhou Y."/>
        </authorList>
    </citation>
    <scope>NUCLEOTIDE SEQUENCE</scope>
    <source>
        <strain evidence="8">CGMCC 1.15085</strain>
    </source>
</reference>
<protein>
    <submittedName>
        <fullName evidence="8">ABC transporter ATP-binding protein</fullName>
    </submittedName>
</protein>
<evidence type="ECO:0000313" key="8">
    <source>
        <dbReference type="EMBL" id="GGB25332.1"/>
    </source>
</evidence>
<gene>
    <name evidence="8" type="ORF">GCM10011492_14220</name>
</gene>
<dbReference type="PANTHER" id="PTHR43166">
    <property type="entry name" value="AMINO ACID IMPORT ATP-BINDING PROTEIN"/>
    <property type="match status" value="1"/>
</dbReference>
<keyword evidence="9" id="KW-1185">Reference proteome</keyword>
<dbReference type="GO" id="GO:0015424">
    <property type="term" value="F:ABC-type amino acid transporter activity"/>
    <property type="evidence" value="ECO:0007669"/>
    <property type="project" value="InterPro"/>
</dbReference>
<dbReference type="InterPro" id="IPR017871">
    <property type="entry name" value="ABC_transporter-like_CS"/>
</dbReference>
<evidence type="ECO:0000256" key="6">
    <source>
        <dbReference type="ARBA" id="ARBA00023136"/>
    </source>
</evidence>
<dbReference type="InterPro" id="IPR050086">
    <property type="entry name" value="MetN_ABC_transporter-like"/>
</dbReference>
<keyword evidence="6" id="KW-0472">Membrane</keyword>
<keyword evidence="4" id="KW-0547">Nucleotide-binding</keyword>
<dbReference type="SUPFAM" id="SSF52540">
    <property type="entry name" value="P-loop containing nucleoside triphosphate hydrolases"/>
    <property type="match status" value="1"/>
</dbReference>
<proteinExistence type="predicted"/>
<dbReference type="AlphaFoldDB" id="A0A916SZY6"/>
<evidence type="ECO:0000256" key="2">
    <source>
        <dbReference type="ARBA" id="ARBA00022448"/>
    </source>
</evidence>
<dbReference type="InterPro" id="IPR003593">
    <property type="entry name" value="AAA+_ATPase"/>
</dbReference>
<dbReference type="Gene3D" id="3.40.50.300">
    <property type="entry name" value="P-loop containing nucleotide triphosphate hydrolases"/>
    <property type="match status" value="1"/>
</dbReference>
<dbReference type="GO" id="GO:0005886">
    <property type="term" value="C:plasma membrane"/>
    <property type="evidence" value="ECO:0007669"/>
    <property type="project" value="UniProtKB-SubCell"/>
</dbReference>
<dbReference type="InterPro" id="IPR003439">
    <property type="entry name" value="ABC_transporter-like_ATP-bd"/>
</dbReference>
<dbReference type="PROSITE" id="PS50893">
    <property type="entry name" value="ABC_TRANSPORTER_2"/>
    <property type="match status" value="1"/>
</dbReference>
<dbReference type="EMBL" id="BMHI01000002">
    <property type="protein sequence ID" value="GGB25332.1"/>
    <property type="molecule type" value="Genomic_DNA"/>
</dbReference>
<keyword evidence="3" id="KW-1003">Cell membrane</keyword>
<dbReference type="InterPro" id="IPR030679">
    <property type="entry name" value="ABC_ATPase_HisP-typ"/>
</dbReference>
<name>A0A916SZY6_9MICO</name>
<dbReference type="CDD" id="cd03262">
    <property type="entry name" value="ABC_HisP_GlnQ"/>
    <property type="match status" value="1"/>
</dbReference>
<feature type="domain" description="ABC transporter" evidence="7">
    <location>
        <begin position="5"/>
        <end position="253"/>
    </location>
</feature>
<dbReference type="PROSITE" id="PS00211">
    <property type="entry name" value="ABC_TRANSPORTER_1"/>
    <property type="match status" value="1"/>
</dbReference>
<evidence type="ECO:0000256" key="5">
    <source>
        <dbReference type="ARBA" id="ARBA00022840"/>
    </source>
</evidence>
<evidence type="ECO:0000313" key="9">
    <source>
        <dbReference type="Proteomes" id="UP000636793"/>
    </source>
</evidence>
<dbReference type="PANTHER" id="PTHR43166:SF35">
    <property type="entry name" value="L-CYSTINE IMPORT ATP-BINDING PROTEIN TCYN"/>
    <property type="match status" value="1"/>
</dbReference>
<dbReference type="GO" id="GO:0016887">
    <property type="term" value="F:ATP hydrolysis activity"/>
    <property type="evidence" value="ECO:0007669"/>
    <property type="project" value="InterPro"/>
</dbReference>
<organism evidence="8 9">
    <name type="scientific">Flexivirga endophytica</name>
    <dbReference type="NCBI Taxonomy" id="1849103"/>
    <lineage>
        <taxon>Bacteria</taxon>
        <taxon>Bacillati</taxon>
        <taxon>Actinomycetota</taxon>
        <taxon>Actinomycetes</taxon>
        <taxon>Micrococcales</taxon>
        <taxon>Dermacoccaceae</taxon>
        <taxon>Flexivirga</taxon>
    </lineage>
</organism>
<accession>A0A916SZY6</accession>
<dbReference type="Proteomes" id="UP000636793">
    <property type="component" value="Unassembled WGS sequence"/>
</dbReference>
<dbReference type="PIRSF" id="PIRSF039085">
    <property type="entry name" value="ABC_ATPase_HisP"/>
    <property type="match status" value="1"/>
</dbReference>